<evidence type="ECO:0008006" key="4">
    <source>
        <dbReference type="Google" id="ProtNLM"/>
    </source>
</evidence>
<dbReference type="RefSeq" id="WP_084444554.1">
    <property type="nucleotide sequence ID" value="NZ_FWWW01000055.1"/>
</dbReference>
<name>A0A1W1VCC1_9BACT</name>
<feature type="transmembrane region" description="Helical" evidence="1">
    <location>
        <begin position="141"/>
        <end position="159"/>
    </location>
</feature>
<dbReference type="OrthoDB" id="7446256at2"/>
<proteinExistence type="predicted"/>
<evidence type="ECO:0000313" key="2">
    <source>
        <dbReference type="EMBL" id="SMB90946.1"/>
    </source>
</evidence>
<feature type="transmembrane region" description="Helical" evidence="1">
    <location>
        <begin position="206"/>
        <end position="225"/>
    </location>
</feature>
<feature type="transmembrane region" description="Helical" evidence="1">
    <location>
        <begin position="171"/>
        <end position="194"/>
    </location>
</feature>
<dbReference type="AlphaFoldDB" id="A0A1W1VCC1"/>
<keyword evidence="1" id="KW-0812">Transmembrane</keyword>
<feature type="transmembrane region" description="Helical" evidence="1">
    <location>
        <begin position="87"/>
        <end position="105"/>
    </location>
</feature>
<dbReference type="STRING" id="645990.SAMN00120144_0606"/>
<keyword evidence="1" id="KW-0472">Membrane</keyword>
<reference evidence="2 3" key="1">
    <citation type="submission" date="2017-04" db="EMBL/GenBank/DDBJ databases">
        <authorList>
            <person name="Afonso C.L."/>
            <person name="Miller P.J."/>
            <person name="Scott M.A."/>
            <person name="Spackman E."/>
            <person name="Goraichik I."/>
            <person name="Dimitrov K.M."/>
            <person name="Suarez D.L."/>
            <person name="Swayne D.E."/>
        </authorList>
    </citation>
    <scope>NUCLEOTIDE SEQUENCE [LARGE SCALE GENOMIC DNA]</scope>
    <source>
        <strain evidence="2 3">DSM 11622</strain>
    </source>
</reference>
<keyword evidence="1" id="KW-1133">Transmembrane helix</keyword>
<dbReference type="Pfam" id="PF12412">
    <property type="entry name" value="DUF3667"/>
    <property type="match status" value="1"/>
</dbReference>
<organism evidence="2 3">
    <name type="scientific">Hymenobacter roseosalivarius DSM 11622</name>
    <dbReference type="NCBI Taxonomy" id="645990"/>
    <lineage>
        <taxon>Bacteria</taxon>
        <taxon>Pseudomonadati</taxon>
        <taxon>Bacteroidota</taxon>
        <taxon>Cytophagia</taxon>
        <taxon>Cytophagales</taxon>
        <taxon>Hymenobacteraceae</taxon>
        <taxon>Hymenobacter</taxon>
    </lineage>
</organism>
<dbReference type="InterPro" id="IPR022134">
    <property type="entry name" value="DUF3667"/>
</dbReference>
<evidence type="ECO:0000256" key="1">
    <source>
        <dbReference type="SAM" id="Phobius"/>
    </source>
</evidence>
<gene>
    <name evidence="2" type="ORF">SAMN00120144_0606</name>
</gene>
<feature type="transmembrane region" description="Helical" evidence="1">
    <location>
        <begin position="237"/>
        <end position="259"/>
    </location>
</feature>
<keyword evidence="3" id="KW-1185">Reference proteome</keyword>
<protein>
    <recommendedName>
        <fullName evidence="4">DUF3667 domain-containing protein</fullName>
    </recommendedName>
</protein>
<sequence length="261" mass="29539">MSTDSAAVAACLNCNQQLPAGSFCPNCGQRHPHRLTVGHVAHEIFHVFTHADNTIVGYIPQLLFYPGRVVADYLAGRRKRYFNPFQFMLLMVALATAAAALLNYYEATGAEMQRRYASRMPAEELARMVKYFHYVGKYYNLWWLLLALPMYALFTWLVYRKRGLNYAESFFVQVIIGSAFNLYLALILFALWVVRFKALASSNVASSLQIGIILLYLILVGRQGLGLTWAGANWRAFLTVLLSAAGSYALNSLLFRWYVFG</sequence>
<accession>A0A1W1VCC1</accession>
<dbReference type="EMBL" id="FWWW01000055">
    <property type="protein sequence ID" value="SMB90946.1"/>
    <property type="molecule type" value="Genomic_DNA"/>
</dbReference>
<dbReference type="Proteomes" id="UP000192266">
    <property type="component" value="Unassembled WGS sequence"/>
</dbReference>
<evidence type="ECO:0000313" key="3">
    <source>
        <dbReference type="Proteomes" id="UP000192266"/>
    </source>
</evidence>